<sequence length="101" mass="11401">MSRYEPKAHADAVRTHGPLTIGIGWDAPLNTYFAAVHRDNDNVDDEHREILWIGTSYGEIAEPETVIDAITHFADVDGDLAATLRADRLREGHRPRSPWIR</sequence>
<protein>
    <submittedName>
        <fullName evidence="1">Uncharacterized protein</fullName>
    </submittedName>
</protein>
<proteinExistence type="predicted"/>
<dbReference type="AlphaFoldDB" id="A0A3A1P7X5"/>
<organism evidence="1 2">
    <name type="scientific">Aurantiacibacter xanthus</name>
    <dbReference type="NCBI Taxonomy" id="1784712"/>
    <lineage>
        <taxon>Bacteria</taxon>
        <taxon>Pseudomonadati</taxon>
        <taxon>Pseudomonadota</taxon>
        <taxon>Alphaproteobacteria</taxon>
        <taxon>Sphingomonadales</taxon>
        <taxon>Erythrobacteraceae</taxon>
        <taxon>Aurantiacibacter</taxon>
    </lineage>
</organism>
<evidence type="ECO:0000313" key="2">
    <source>
        <dbReference type="Proteomes" id="UP000265366"/>
    </source>
</evidence>
<dbReference type="EMBL" id="QXFM01000102">
    <property type="protein sequence ID" value="RIV84877.1"/>
    <property type="molecule type" value="Genomic_DNA"/>
</dbReference>
<dbReference type="OrthoDB" id="3698953at2"/>
<dbReference type="Proteomes" id="UP000265366">
    <property type="component" value="Unassembled WGS sequence"/>
</dbReference>
<keyword evidence="2" id="KW-1185">Reference proteome</keyword>
<evidence type="ECO:0000313" key="1">
    <source>
        <dbReference type="EMBL" id="RIV84877.1"/>
    </source>
</evidence>
<accession>A0A3A1P7X5</accession>
<reference evidence="1 2" key="1">
    <citation type="submission" date="2018-08" db="EMBL/GenBank/DDBJ databases">
        <title>Erythrobacter zhengii sp.nov., a bacterium isolated from deep-sea sediment.</title>
        <authorList>
            <person name="Fang C."/>
            <person name="Wu Y.-H."/>
            <person name="Sun C."/>
            <person name="Wang H."/>
            <person name="Cheng H."/>
            <person name="Meng F.-X."/>
            <person name="Wang C.-S."/>
            <person name="Xu X.-W."/>
        </authorList>
    </citation>
    <scope>NUCLEOTIDE SEQUENCE [LARGE SCALE GENOMIC DNA]</scope>
    <source>
        <strain evidence="1 2">CCTCC AB 2015396</strain>
    </source>
</reference>
<dbReference type="RefSeq" id="WP_022684089.1">
    <property type="nucleotide sequence ID" value="NZ_QXFM01000102.1"/>
</dbReference>
<comment type="caution">
    <text evidence="1">The sequence shown here is derived from an EMBL/GenBank/DDBJ whole genome shotgun (WGS) entry which is preliminary data.</text>
</comment>
<name>A0A3A1P7X5_9SPHN</name>
<gene>
    <name evidence="1" type="ORF">D2V17_11455</name>
</gene>